<feature type="transmembrane region" description="Helical" evidence="2">
    <location>
        <begin position="23"/>
        <end position="41"/>
    </location>
</feature>
<dbReference type="GO" id="GO:0016491">
    <property type="term" value="F:oxidoreductase activity"/>
    <property type="evidence" value="ECO:0007669"/>
    <property type="project" value="TreeGrafter"/>
</dbReference>
<comment type="similarity">
    <text evidence="1">Belongs to the GMC oxidoreductase family.</text>
</comment>
<keyword evidence="4" id="KW-1185">Reference proteome</keyword>
<dbReference type="PANTHER" id="PTHR11552">
    <property type="entry name" value="GLUCOSE-METHANOL-CHOLINE GMC OXIDOREDUCTASE"/>
    <property type="match status" value="1"/>
</dbReference>
<dbReference type="OrthoDB" id="269227at2759"/>
<evidence type="ECO:0000256" key="1">
    <source>
        <dbReference type="ARBA" id="ARBA00010790"/>
    </source>
</evidence>
<evidence type="ECO:0000313" key="4">
    <source>
        <dbReference type="Proteomes" id="UP000094527"/>
    </source>
</evidence>
<dbReference type="EMBL" id="LJIJ01000748">
    <property type="protein sequence ID" value="ODM94802.1"/>
    <property type="molecule type" value="Genomic_DNA"/>
</dbReference>
<proteinExistence type="inferred from homology"/>
<reference evidence="3 4" key="1">
    <citation type="journal article" date="2016" name="Genome Biol. Evol.">
        <title>Gene Family Evolution Reflects Adaptation to Soil Environmental Stressors in the Genome of the Collembolan Orchesella cincta.</title>
        <authorList>
            <person name="Faddeeva-Vakhrusheva A."/>
            <person name="Derks M.F."/>
            <person name="Anvar S.Y."/>
            <person name="Agamennone V."/>
            <person name="Suring W."/>
            <person name="Smit S."/>
            <person name="van Straalen N.M."/>
            <person name="Roelofs D."/>
        </authorList>
    </citation>
    <scope>NUCLEOTIDE SEQUENCE [LARGE SCALE GENOMIC DNA]</scope>
    <source>
        <tissue evidence="3">Mixed pool</tissue>
    </source>
</reference>
<dbReference type="SUPFAM" id="SSF51905">
    <property type="entry name" value="FAD/NAD(P)-binding domain"/>
    <property type="match status" value="1"/>
</dbReference>
<evidence type="ECO:0000313" key="3">
    <source>
        <dbReference type="EMBL" id="ODM94802.1"/>
    </source>
</evidence>
<dbReference type="Proteomes" id="UP000094527">
    <property type="component" value="Unassembled WGS sequence"/>
</dbReference>
<keyword evidence="2" id="KW-0812">Transmembrane</keyword>
<protein>
    <submittedName>
        <fullName evidence="3">Oxygen-dependent choline dehydrogenase</fullName>
    </submittedName>
</protein>
<sequence>MVKVLTKIRYHVKSGFRHGFKNVIFSKFFFGFVASLGMLIASHDKAGRIRDNLNARLNDQEDTFDFIVVGAGTAGSLLANRLSEQHKVLLLEAGGEPHPSNAYPPWPSSWSTTERLTGCIAPCPKDELASLLPADELGSPKDEIWGAQGTSTTSCTCAAPRVTMTTGLNSRGMRAGRMKPFCTTSVGTKTTREIHQTGKHTALMGI</sequence>
<dbReference type="PANTHER" id="PTHR11552:SF147">
    <property type="entry name" value="CHOLINE DEHYDROGENASE, MITOCHONDRIAL"/>
    <property type="match status" value="1"/>
</dbReference>
<dbReference type="GO" id="GO:0050660">
    <property type="term" value="F:flavin adenine dinucleotide binding"/>
    <property type="evidence" value="ECO:0007669"/>
    <property type="project" value="InterPro"/>
</dbReference>
<gene>
    <name evidence="3" type="ORF">Ocin01_11883</name>
</gene>
<dbReference type="AlphaFoldDB" id="A0A1D2MPH0"/>
<accession>A0A1D2MPH0</accession>
<comment type="caution">
    <text evidence="3">The sequence shown here is derived from an EMBL/GenBank/DDBJ whole genome shotgun (WGS) entry which is preliminary data.</text>
</comment>
<dbReference type="Gene3D" id="3.50.50.60">
    <property type="entry name" value="FAD/NAD(P)-binding domain"/>
    <property type="match status" value="1"/>
</dbReference>
<organism evidence="3 4">
    <name type="scientific">Orchesella cincta</name>
    <name type="common">Springtail</name>
    <name type="synonym">Podura cincta</name>
    <dbReference type="NCBI Taxonomy" id="48709"/>
    <lineage>
        <taxon>Eukaryota</taxon>
        <taxon>Metazoa</taxon>
        <taxon>Ecdysozoa</taxon>
        <taxon>Arthropoda</taxon>
        <taxon>Hexapoda</taxon>
        <taxon>Collembola</taxon>
        <taxon>Entomobryomorpha</taxon>
        <taxon>Entomobryoidea</taxon>
        <taxon>Orchesellidae</taxon>
        <taxon>Orchesellinae</taxon>
        <taxon>Orchesella</taxon>
    </lineage>
</organism>
<name>A0A1D2MPH0_ORCCI</name>
<keyword evidence="2" id="KW-1133">Transmembrane helix</keyword>
<evidence type="ECO:0000256" key="2">
    <source>
        <dbReference type="SAM" id="Phobius"/>
    </source>
</evidence>
<dbReference type="InterPro" id="IPR036188">
    <property type="entry name" value="FAD/NAD-bd_sf"/>
</dbReference>
<dbReference type="STRING" id="48709.A0A1D2MPH0"/>
<dbReference type="InterPro" id="IPR012132">
    <property type="entry name" value="GMC_OxRdtase"/>
</dbReference>
<keyword evidence="2" id="KW-0472">Membrane</keyword>